<dbReference type="AlphaFoldDB" id="A0A7J8WSM3"/>
<keyword evidence="1" id="KW-0732">Signal</keyword>
<dbReference type="GO" id="GO:0051015">
    <property type="term" value="F:actin filament binding"/>
    <property type="evidence" value="ECO:0007669"/>
    <property type="project" value="InterPro"/>
</dbReference>
<dbReference type="SUPFAM" id="SSF51445">
    <property type="entry name" value="(Trans)glycosidases"/>
    <property type="match status" value="1"/>
</dbReference>
<sequence length="91" mass="10152">MVYLAFLLFFNLISCFLSSSHAQNANLNLPLRAVNLGNWLVTEGWMQPSRFDGIVNKDLLDGTQVQFLSTRLNKYLCAESGGETIIVANRA</sequence>
<feature type="signal peptide" evidence="1">
    <location>
        <begin position="1"/>
        <end position="22"/>
    </location>
</feature>
<comment type="caution">
    <text evidence="3">The sequence shown here is derived from an EMBL/GenBank/DDBJ whole genome shotgun (WGS) entry which is preliminary data.</text>
</comment>
<reference evidence="3 4" key="1">
    <citation type="journal article" date="2019" name="Genome Biol. Evol.">
        <title>Insights into the evolution of the New World diploid cottons (Gossypium, subgenus Houzingenia) based on genome sequencing.</title>
        <authorList>
            <person name="Grover C.E."/>
            <person name="Arick M.A. 2nd"/>
            <person name="Thrash A."/>
            <person name="Conover J.L."/>
            <person name="Sanders W.S."/>
            <person name="Peterson D.G."/>
            <person name="Frelichowski J.E."/>
            <person name="Scheffler J.A."/>
            <person name="Scheffler B.E."/>
            <person name="Wendel J.F."/>
        </authorList>
    </citation>
    <scope>NUCLEOTIDE SEQUENCE [LARGE SCALE GENOMIC DNA]</scope>
    <source>
        <strain evidence="3">185</strain>
        <tissue evidence="3">Leaf</tissue>
    </source>
</reference>
<dbReference type="GO" id="GO:0051017">
    <property type="term" value="P:actin filament bundle assembly"/>
    <property type="evidence" value="ECO:0007669"/>
    <property type="project" value="TreeGrafter"/>
</dbReference>
<dbReference type="Pfam" id="PF25490">
    <property type="entry name" value="DUF7910"/>
    <property type="match status" value="1"/>
</dbReference>
<dbReference type="GO" id="GO:0015629">
    <property type="term" value="C:actin cytoskeleton"/>
    <property type="evidence" value="ECO:0007669"/>
    <property type="project" value="TreeGrafter"/>
</dbReference>
<dbReference type="GO" id="GO:0016477">
    <property type="term" value="P:cell migration"/>
    <property type="evidence" value="ECO:0007669"/>
    <property type="project" value="TreeGrafter"/>
</dbReference>
<dbReference type="InterPro" id="IPR057232">
    <property type="entry name" value="DUF7910"/>
</dbReference>
<dbReference type="Gene3D" id="3.20.20.80">
    <property type="entry name" value="Glycosidases"/>
    <property type="match status" value="1"/>
</dbReference>
<protein>
    <recommendedName>
        <fullName evidence="2">DUF7910 domain-containing protein</fullName>
    </recommendedName>
</protein>
<dbReference type="GO" id="GO:0005737">
    <property type="term" value="C:cytoplasm"/>
    <property type="evidence" value="ECO:0007669"/>
    <property type="project" value="TreeGrafter"/>
</dbReference>
<name>A0A7J8WSM3_GOSAI</name>
<dbReference type="InterPro" id="IPR017853">
    <property type="entry name" value="GH"/>
</dbReference>
<dbReference type="InterPro" id="IPR010431">
    <property type="entry name" value="Fascin"/>
</dbReference>
<accession>A0A7J8WSM3</accession>
<feature type="chain" id="PRO_5029553716" description="DUF7910 domain-containing protein" evidence="1">
    <location>
        <begin position="23"/>
        <end position="91"/>
    </location>
</feature>
<dbReference type="Proteomes" id="UP000593577">
    <property type="component" value="Unassembled WGS sequence"/>
</dbReference>
<evidence type="ECO:0000259" key="2">
    <source>
        <dbReference type="Pfam" id="PF25490"/>
    </source>
</evidence>
<keyword evidence="4" id="KW-1185">Reference proteome</keyword>
<proteinExistence type="predicted"/>
<evidence type="ECO:0000256" key="1">
    <source>
        <dbReference type="SAM" id="SignalP"/>
    </source>
</evidence>
<feature type="domain" description="DUF7910" evidence="2">
    <location>
        <begin position="56"/>
        <end position="90"/>
    </location>
</feature>
<dbReference type="PANTHER" id="PTHR10551:SF13">
    <property type="entry name" value="GLUCAN 1,3-BETA-GLUCOSIDASE ARB_04467-RELATED"/>
    <property type="match status" value="1"/>
</dbReference>
<gene>
    <name evidence="3" type="ORF">Goari_019271</name>
</gene>
<organism evidence="3 4">
    <name type="scientific">Gossypium aridum</name>
    <name type="common">American cotton</name>
    <name type="synonym">Erioxylum aridum</name>
    <dbReference type="NCBI Taxonomy" id="34290"/>
    <lineage>
        <taxon>Eukaryota</taxon>
        <taxon>Viridiplantae</taxon>
        <taxon>Streptophyta</taxon>
        <taxon>Embryophyta</taxon>
        <taxon>Tracheophyta</taxon>
        <taxon>Spermatophyta</taxon>
        <taxon>Magnoliopsida</taxon>
        <taxon>eudicotyledons</taxon>
        <taxon>Gunneridae</taxon>
        <taxon>Pentapetalae</taxon>
        <taxon>rosids</taxon>
        <taxon>malvids</taxon>
        <taxon>Malvales</taxon>
        <taxon>Malvaceae</taxon>
        <taxon>Malvoideae</taxon>
        <taxon>Gossypium</taxon>
    </lineage>
</organism>
<dbReference type="PANTHER" id="PTHR10551">
    <property type="entry name" value="FASCIN"/>
    <property type="match status" value="1"/>
</dbReference>
<evidence type="ECO:0000313" key="3">
    <source>
        <dbReference type="EMBL" id="MBA0677890.1"/>
    </source>
</evidence>
<dbReference type="EMBL" id="JABFAA010000003">
    <property type="protein sequence ID" value="MBA0677890.1"/>
    <property type="molecule type" value="Genomic_DNA"/>
</dbReference>
<evidence type="ECO:0000313" key="4">
    <source>
        <dbReference type="Proteomes" id="UP000593577"/>
    </source>
</evidence>
<dbReference type="GO" id="GO:0007163">
    <property type="term" value="P:establishment or maintenance of cell polarity"/>
    <property type="evidence" value="ECO:0007669"/>
    <property type="project" value="TreeGrafter"/>
</dbReference>